<evidence type="ECO:0000313" key="1">
    <source>
        <dbReference type="EMBL" id="CAH2078739.1"/>
    </source>
</evidence>
<gene>
    <name evidence="1" type="ORF">TAV2_LOCUS23070</name>
</gene>
<proteinExistence type="predicted"/>
<dbReference type="EMBL" id="OU466863">
    <property type="protein sequence ID" value="CAH2078739.1"/>
    <property type="molecule type" value="Genomic_DNA"/>
</dbReference>
<sequence length="53" mass="6418">MRRNLQTNIRSREHLFKINVRTALFRRKNQTQRAKPPRSFTHCSLLLLLLVDE</sequence>
<protein>
    <submittedName>
        <fullName evidence="1">Uncharacterized protein</fullName>
    </submittedName>
</protein>
<dbReference type="AlphaFoldDB" id="A0AAU9T3H8"/>
<accession>A0AAU9T3H8</accession>
<organism evidence="1 2">
    <name type="scientific">Thlaspi arvense</name>
    <name type="common">Field penny-cress</name>
    <dbReference type="NCBI Taxonomy" id="13288"/>
    <lineage>
        <taxon>Eukaryota</taxon>
        <taxon>Viridiplantae</taxon>
        <taxon>Streptophyta</taxon>
        <taxon>Embryophyta</taxon>
        <taxon>Tracheophyta</taxon>
        <taxon>Spermatophyta</taxon>
        <taxon>Magnoliopsida</taxon>
        <taxon>eudicotyledons</taxon>
        <taxon>Gunneridae</taxon>
        <taxon>Pentapetalae</taxon>
        <taxon>rosids</taxon>
        <taxon>malvids</taxon>
        <taxon>Brassicales</taxon>
        <taxon>Brassicaceae</taxon>
        <taxon>Thlaspideae</taxon>
        <taxon>Thlaspi</taxon>
    </lineage>
</organism>
<dbReference type="Proteomes" id="UP000836841">
    <property type="component" value="Chromosome 7"/>
</dbReference>
<name>A0AAU9T3H8_THLAR</name>
<reference evidence="1 2" key="1">
    <citation type="submission" date="2022-03" db="EMBL/GenBank/DDBJ databases">
        <authorList>
            <person name="Nunn A."/>
            <person name="Chopra R."/>
            <person name="Nunn A."/>
            <person name="Contreras Garrido A."/>
        </authorList>
    </citation>
    <scope>NUCLEOTIDE SEQUENCE [LARGE SCALE GENOMIC DNA]</scope>
</reference>
<keyword evidence="2" id="KW-1185">Reference proteome</keyword>
<evidence type="ECO:0000313" key="2">
    <source>
        <dbReference type="Proteomes" id="UP000836841"/>
    </source>
</evidence>